<evidence type="ECO:0000256" key="2">
    <source>
        <dbReference type="ARBA" id="ARBA00023043"/>
    </source>
</evidence>
<dbReference type="SUPFAM" id="SSF56112">
    <property type="entry name" value="Protein kinase-like (PK-like)"/>
    <property type="match status" value="1"/>
</dbReference>
<feature type="repeat" description="ANK" evidence="3">
    <location>
        <begin position="392"/>
        <end position="424"/>
    </location>
</feature>
<keyword evidence="2 3" id="KW-0040">ANK repeat</keyword>
<feature type="repeat" description="ANK" evidence="3">
    <location>
        <begin position="557"/>
        <end position="589"/>
    </location>
</feature>
<dbReference type="GO" id="GO:0003723">
    <property type="term" value="F:RNA binding"/>
    <property type="evidence" value="ECO:0007669"/>
    <property type="project" value="TreeGrafter"/>
</dbReference>
<reference evidence="6 7" key="1">
    <citation type="journal article" date="2020" name="G3 (Bethesda)">
        <title>Draft Genome of the Common Snapping Turtle, Chelydra serpentina, a Model for Phenotypic Plasticity in Reptiles.</title>
        <authorList>
            <person name="Das D."/>
            <person name="Singh S.K."/>
            <person name="Bierstedt J."/>
            <person name="Erickson A."/>
            <person name="Galli G.L.J."/>
            <person name="Crossley D.A. 2nd"/>
            <person name="Rhen T."/>
        </authorList>
    </citation>
    <scope>NUCLEOTIDE SEQUENCE [LARGE SCALE GENOMIC DNA]</scope>
    <source>
        <strain evidence="6">KW</strain>
    </source>
</reference>
<protein>
    <submittedName>
        <fullName evidence="6">Ankyrin repeat and kinase domain containing 1</fullName>
    </submittedName>
</protein>
<proteinExistence type="predicted"/>
<feature type="repeat" description="ANK" evidence="3">
    <location>
        <begin position="656"/>
        <end position="688"/>
    </location>
</feature>
<evidence type="ECO:0000256" key="3">
    <source>
        <dbReference type="PROSITE-ProRule" id="PRU00023"/>
    </source>
</evidence>
<dbReference type="InterPro" id="IPR000719">
    <property type="entry name" value="Prot_kinase_dom"/>
</dbReference>
<dbReference type="PANTHER" id="PTHR24141">
    <property type="entry name" value="2-5A-DEPENDENT RIBONUCLEASE"/>
    <property type="match status" value="1"/>
</dbReference>
<comment type="caution">
    <text evidence="6">The sequence shown here is derived from an EMBL/GenBank/DDBJ whole genome shotgun (WGS) entry which is preliminary data.</text>
</comment>
<dbReference type="GO" id="GO:0004672">
    <property type="term" value="F:protein kinase activity"/>
    <property type="evidence" value="ECO:0007669"/>
    <property type="project" value="InterPro"/>
</dbReference>
<keyword evidence="7" id="KW-1185">Reference proteome</keyword>
<organism evidence="6 7">
    <name type="scientific">Chelydra serpentina</name>
    <name type="common">Snapping turtle</name>
    <name type="synonym">Testudo serpentina</name>
    <dbReference type="NCBI Taxonomy" id="8475"/>
    <lineage>
        <taxon>Eukaryota</taxon>
        <taxon>Metazoa</taxon>
        <taxon>Chordata</taxon>
        <taxon>Craniata</taxon>
        <taxon>Vertebrata</taxon>
        <taxon>Euteleostomi</taxon>
        <taxon>Archelosauria</taxon>
        <taxon>Testudinata</taxon>
        <taxon>Testudines</taxon>
        <taxon>Cryptodira</taxon>
        <taxon>Durocryptodira</taxon>
        <taxon>Americhelydia</taxon>
        <taxon>Chelydroidea</taxon>
        <taxon>Chelydridae</taxon>
        <taxon>Chelydra</taxon>
    </lineage>
</organism>
<dbReference type="Gene3D" id="1.10.510.10">
    <property type="entry name" value="Transferase(Phosphotransferase) domain 1"/>
    <property type="match status" value="1"/>
</dbReference>
<keyword evidence="1" id="KW-0677">Repeat</keyword>
<dbReference type="PANTHER" id="PTHR24141:SF1">
    <property type="entry name" value="2-5A-DEPENDENT RIBONUCLEASE"/>
    <property type="match status" value="1"/>
</dbReference>
<dbReference type="InterPro" id="IPR011009">
    <property type="entry name" value="Kinase-like_dom_sf"/>
</dbReference>
<dbReference type="AlphaFoldDB" id="A0A8T1SCV8"/>
<dbReference type="InterPro" id="IPR001245">
    <property type="entry name" value="Ser-Thr/Tyr_kinase_cat_dom"/>
</dbReference>
<evidence type="ECO:0000256" key="4">
    <source>
        <dbReference type="SAM" id="MobiDB-lite"/>
    </source>
</evidence>
<dbReference type="GO" id="GO:0006396">
    <property type="term" value="P:RNA processing"/>
    <property type="evidence" value="ECO:0007669"/>
    <property type="project" value="TreeGrafter"/>
</dbReference>
<dbReference type="Pfam" id="PF12796">
    <property type="entry name" value="Ank_2"/>
    <property type="match status" value="3"/>
</dbReference>
<dbReference type="PROSITE" id="PS50088">
    <property type="entry name" value="ANK_REPEAT"/>
    <property type="match status" value="11"/>
</dbReference>
<feature type="repeat" description="ANK" evidence="3">
    <location>
        <begin position="359"/>
        <end position="391"/>
    </location>
</feature>
<sequence length="763" mass="85325">MDRCLGSFTVFTKEDFAGEWVRVASGGFGQVYQVKHKRWRMVYAVKCSPCLLPDSSSDSMNCLVEEAAKMEKIKFQHIVSIYGICNSPLGIVMEYMAQGSLETVLPTHKLSWQLKFRIIHETGLAMNFLHSMTPPLLHLDLKPGNILLDGNMHVKISDFGLSRWMEQSSRMQYIERSALRGTLSYIPPEIFLHSTRPPGTEYDVYSFGIVIWEVLMQKKPYSGDNMMAIIVGISAGRRPCLESVCVEWPGECQQMVDLMKRCWDQDPKKRPRFTDIPVETDMLLSLMQSLVVDPENERLVRKMSHKPTVSGSQKSQKQGPILSQDTSSSETDFADSPTSEVEGLESFIMAKEVCRAQENGLTLLHLMVAQGNVEKVKFLLSQEANVDSQLDCGYTPLIVAVQKRSPEICSVLLERGADVNMADKDGWSPLHFAAQNGDDRTVRLLLDHRARADSQEHEGWTPLHLASQNNFENVARVLLSRQADPNCQENDGRTALHVAACFGHVSLVKLLASQGADLERKQKNHQTSLHFAVERGKFRVVQYLLKSGASVNCLDENLYSPLHMAAVKGKYLICEKLIKYGANVDLRTDKGWTPLHLACLKGHIEIIRLLRDNHAKLNVKGGMDWTPLHVATRYSEESVVCELLRSGVNPNITEKSEWTPLHLAVQRGAFLSIINLLEHRADVNVKNKVGWTPLHLAVLSGNVAIIKTLIKAGAGLDVEDMTGCTPLQLAIRNQKQSIATLLQGEDLPVNNMGNRVTWSGEKA</sequence>
<evidence type="ECO:0000259" key="5">
    <source>
        <dbReference type="PROSITE" id="PS50011"/>
    </source>
</evidence>
<feature type="repeat" description="ANK" evidence="3">
    <location>
        <begin position="425"/>
        <end position="457"/>
    </location>
</feature>
<feature type="domain" description="Protein kinase" evidence="5">
    <location>
        <begin position="17"/>
        <end position="284"/>
    </location>
</feature>
<evidence type="ECO:0000313" key="6">
    <source>
        <dbReference type="EMBL" id="KAG6926537.1"/>
    </source>
</evidence>
<dbReference type="PROSITE" id="PS50011">
    <property type="entry name" value="PROTEIN_KINASE_DOM"/>
    <property type="match status" value="1"/>
</dbReference>
<dbReference type="Pfam" id="PF00023">
    <property type="entry name" value="Ank"/>
    <property type="match status" value="2"/>
</dbReference>
<dbReference type="EMBL" id="JAHGAV010000313">
    <property type="protein sequence ID" value="KAG6926537.1"/>
    <property type="molecule type" value="Genomic_DNA"/>
</dbReference>
<dbReference type="Pfam" id="PF07714">
    <property type="entry name" value="PK_Tyr_Ser-Thr"/>
    <property type="match status" value="1"/>
</dbReference>
<gene>
    <name evidence="6" type="primary">ANKK1</name>
    <name evidence="6" type="ORF">G0U57_011887</name>
</gene>
<keyword evidence="6" id="KW-0418">Kinase</keyword>
<dbReference type="PROSITE" id="PS50297">
    <property type="entry name" value="ANK_REP_REGION"/>
    <property type="match status" value="11"/>
</dbReference>
<name>A0A8T1SCV8_CHESE</name>
<dbReference type="InterPro" id="IPR008271">
    <property type="entry name" value="Ser/Thr_kinase_AS"/>
</dbReference>
<feature type="repeat" description="ANK" evidence="3">
    <location>
        <begin position="458"/>
        <end position="490"/>
    </location>
</feature>
<evidence type="ECO:0000256" key="1">
    <source>
        <dbReference type="ARBA" id="ARBA00022737"/>
    </source>
</evidence>
<dbReference type="GO" id="GO:0005524">
    <property type="term" value="F:ATP binding"/>
    <property type="evidence" value="ECO:0007669"/>
    <property type="project" value="InterPro"/>
</dbReference>
<feature type="compositionally biased region" description="Polar residues" evidence="4">
    <location>
        <begin position="307"/>
        <end position="338"/>
    </location>
</feature>
<feature type="repeat" description="ANK" evidence="3">
    <location>
        <begin position="623"/>
        <end position="655"/>
    </location>
</feature>
<accession>A0A8T1SCV8</accession>
<dbReference type="GO" id="GO:0004540">
    <property type="term" value="F:RNA nuclease activity"/>
    <property type="evidence" value="ECO:0007669"/>
    <property type="project" value="TreeGrafter"/>
</dbReference>
<dbReference type="Proteomes" id="UP000765507">
    <property type="component" value="Unassembled WGS sequence"/>
</dbReference>
<feature type="region of interest" description="Disordered" evidence="4">
    <location>
        <begin position="303"/>
        <end position="338"/>
    </location>
</feature>
<dbReference type="SUPFAM" id="SSF48403">
    <property type="entry name" value="Ankyrin repeat"/>
    <property type="match status" value="1"/>
</dbReference>
<evidence type="ECO:0000313" key="7">
    <source>
        <dbReference type="Proteomes" id="UP000765507"/>
    </source>
</evidence>
<dbReference type="Pfam" id="PF13637">
    <property type="entry name" value="Ank_4"/>
    <property type="match status" value="1"/>
</dbReference>
<feature type="repeat" description="ANK" evidence="3">
    <location>
        <begin position="524"/>
        <end position="556"/>
    </location>
</feature>
<feature type="repeat" description="ANK" evidence="3">
    <location>
        <begin position="590"/>
        <end position="622"/>
    </location>
</feature>
<feature type="repeat" description="ANK" evidence="3">
    <location>
        <begin position="491"/>
        <end position="523"/>
    </location>
</feature>
<dbReference type="OrthoDB" id="195446at2759"/>
<feature type="repeat" description="ANK" evidence="3">
    <location>
        <begin position="689"/>
        <end position="721"/>
    </location>
</feature>
<dbReference type="Gene3D" id="1.25.40.20">
    <property type="entry name" value="Ankyrin repeat-containing domain"/>
    <property type="match status" value="5"/>
</dbReference>
<dbReference type="InterPro" id="IPR036770">
    <property type="entry name" value="Ankyrin_rpt-contain_sf"/>
</dbReference>
<dbReference type="InterPro" id="IPR002110">
    <property type="entry name" value="Ankyrin_rpt"/>
</dbReference>
<dbReference type="PROSITE" id="PS00108">
    <property type="entry name" value="PROTEIN_KINASE_ST"/>
    <property type="match status" value="1"/>
</dbReference>
<dbReference type="SMART" id="SM00248">
    <property type="entry name" value="ANK"/>
    <property type="match status" value="12"/>
</dbReference>
<dbReference type="PRINTS" id="PR01415">
    <property type="entry name" value="ANKYRIN"/>
</dbReference>
<dbReference type="SMART" id="SM00220">
    <property type="entry name" value="S_TKc"/>
    <property type="match status" value="1"/>
</dbReference>
<keyword evidence="6" id="KW-0808">Transferase</keyword>